<dbReference type="RefSeq" id="WP_015208926.1">
    <property type="nucleotide sequence ID" value="NC_019757.1"/>
</dbReference>
<protein>
    <recommendedName>
        <fullName evidence="3">Restriction endonuclease type IV Mrr domain-containing protein</fullName>
    </recommendedName>
</protein>
<dbReference type="AlphaFoldDB" id="K9WZQ0"/>
<accession>K9WZQ0</accession>
<name>K9WZQ0_9NOST</name>
<dbReference type="eggNOG" id="ENOG5030JNB">
    <property type="taxonomic scope" value="Bacteria"/>
</dbReference>
<keyword evidence="2" id="KW-1185">Reference proteome</keyword>
<gene>
    <name evidence="1" type="ORF">Cylst_3540</name>
</gene>
<dbReference type="InterPro" id="IPR011335">
    <property type="entry name" value="Restrct_endonuc-II-like"/>
</dbReference>
<sequence length="184" mass="20803">MPTGAEYQAKIASYNWDDLINLWSEIESVNTKALGWDAGKALEYLVLRAFQLDSADVTWPYSVYMNEDEIEQIDGVVYADGLACLIECKDAAKEAKIEPIAKLRNQLLRRPVTTIGCVFSRKGFTESAVTLVGFIAPQTILLWGGEEIQYSLQNRCIRRSLIKKYRVCIEKGIPNYDITLEDVL</sequence>
<dbReference type="HOGENOM" id="CLU_125871_0_0_3"/>
<reference evidence="1 2" key="1">
    <citation type="submission" date="2012-06" db="EMBL/GenBank/DDBJ databases">
        <title>Finished chromosome of genome of Cylindrospermum stagnale PCC 7417.</title>
        <authorList>
            <consortium name="US DOE Joint Genome Institute"/>
            <person name="Gugger M."/>
            <person name="Coursin T."/>
            <person name="Rippka R."/>
            <person name="Tandeau De Marsac N."/>
            <person name="Huntemann M."/>
            <person name="Wei C.-L."/>
            <person name="Han J."/>
            <person name="Detter J.C."/>
            <person name="Han C."/>
            <person name="Tapia R."/>
            <person name="Chen A."/>
            <person name="Kyrpides N."/>
            <person name="Mavromatis K."/>
            <person name="Markowitz V."/>
            <person name="Szeto E."/>
            <person name="Ivanova N."/>
            <person name="Pagani I."/>
            <person name="Pati A."/>
            <person name="Goodwin L."/>
            <person name="Nordberg H.P."/>
            <person name="Cantor M.N."/>
            <person name="Hua S.X."/>
            <person name="Woyke T."/>
            <person name="Kerfeld C.A."/>
        </authorList>
    </citation>
    <scope>NUCLEOTIDE SEQUENCE [LARGE SCALE GENOMIC DNA]</scope>
    <source>
        <strain evidence="1 2">PCC 7417</strain>
    </source>
</reference>
<evidence type="ECO:0000313" key="2">
    <source>
        <dbReference type="Proteomes" id="UP000010475"/>
    </source>
</evidence>
<dbReference type="EMBL" id="CP003642">
    <property type="protein sequence ID" value="AFZ25678.1"/>
    <property type="molecule type" value="Genomic_DNA"/>
</dbReference>
<dbReference type="PATRIC" id="fig|56107.3.peg.3888"/>
<evidence type="ECO:0000313" key="1">
    <source>
        <dbReference type="EMBL" id="AFZ25678.1"/>
    </source>
</evidence>
<organism evidence="1 2">
    <name type="scientific">Cylindrospermum stagnale PCC 7417</name>
    <dbReference type="NCBI Taxonomy" id="56107"/>
    <lineage>
        <taxon>Bacteria</taxon>
        <taxon>Bacillati</taxon>
        <taxon>Cyanobacteriota</taxon>
        <taxon>Cyanophyceae</taxon>
        <taxon>Nostocales</taxon>
        <taxon>Nostocaceae</taxon>
        <taxon>Cylindrospermum</taxon>
    </lineage>
</organism>
<dbReference type="OrthoDB" id="483959at2"/>
<dbReference type="STRING" id="56107.Cylst_3540"/>
<proteinExistence type="predicted"/>
<evidence type="ECO:0008006" key="3">
    <source>
        <dbReference type="Google" id="ProtNLM"/>
    </source>
</evidence>
<dbReference type="SUPFAM" id="SSF52980">
    <property type="entry name" value="Restriction endonuclease-like"/>
    <property type="match status" value="1"/>
</dbReference>
<dbReference type="Proteomes" id="UP000010475">
    <property type="component" value="Chromosome"/>
</dbReference>
<dbReference type="KEGG" id="csg:Cylst_3540"/>